<feature type="transmembrane region" description="Helical" evidence="1">
    <location>
        <begin position="140"/>
        <end position="167"/>
    </location>
</feature>
<dbReference type="GeneID" id="25734286"/>
<dbReference type="RefSeq" id="XP_013890465.1">
    <property type="nucleotide sequence ID" value="XM_014035011.1"/>
</dbReference>
<dbReference type="Gene3D" id="2.60.40.10">
    <property type="entry name" value="Immunoglobulins"/>
    <property type="match status" value="1"/>
</dbReference>
<keyword evidence="1" id="KW-0472">Membrane</keyword>
<keyword evidence="3" id="KW-1185">Reference proteome</keyword>
<feature type="non-terminal residue" evidence="2">
    <location>
        <position position="1"/>
    </location>
</feature>
<protein>
    <submittedName>
        <fullName evidence="2">Uncharacterized protein</fullName>
    </submittedName>
</protein>
<gene>
    <name evidence="2" type="ORF">MNEG_16519</name>
</gene>
<feature type="non-terminal residue" evidence="2">
    <location>
        <position position="183"/>
    </location>
</feature>
<reference evidence="2 3" key="1">
    <citation type="journal article" date="2013" name="BMC Genomics">
        <title>Reconstruction of the lipid metabolism for the microalga Monoraphidium neglectum from its genome sequence reveals characteristics suitable for biofuel production.</title>
        <authorList>
            <person name="Bogen C."/>
            <person name="Al-Dilaimi A."/>
            <person name="Albersmeier A."/>
            <person name="Wichmann J."/>
            <person name="Grundmann M."/>
            <person name="Rupp O."/>
            <person name="Lauersen K.J."/>
            <person name="Blifernez-Klassen O."/>
            <person name="Kalinowski J."/>
            <person name="Goesmann A."/>
            <person name="Mussgnug J.H."/>
            <person name="Kruse O."/>
        </authorList>
    </citation>
    <scope>NUCLEOTIDE SEQUENCE [LARGE SCALE GENOMIC DNA]</scope>
    <source>
        <strain evidence="2 3">SAG 48.87</strain>
    </source>
</reference>
<name>A0A0D2M7H3_9CHLO</name>
<dbReference type="Proteomes" id="UP000054498">
    <property type="component" value="Unassembled WGS sequence"/>
</dbReference>
<keyword evidence="1" id="KW-0812">Transmembrane</keyword>
<evidence type="ECO:0000313" key="2">
    <source>
        <dbReference type="EMBL" id="KIY91445.1"/>
    </source>
</evidence>
<organism evidence="2 3">
    <name type="scientific">Monoraphidium neglectum</name>
    <dbReference type="NCBI Taxonomy" id="145388"/>
    <lineage>
        <taxon>Eukaryota</taxon>
        <taxon>Viridiplantae</taxon>
        <taxon>Chlorophyta</taxon>
        <taxon>core chlorophytes</taxon>
        <taxon>Chlorophyceae</taxon>
        <taxon>CS clade</taxon>
        <taxon>Sphaeropleales</taxon>
        <taxon>Selenastraceae</taxon>
        <taxon>Monoraphidium</taxon>
    </lineage>
</organism>
<dbReference type="InterPro" id="IPR013783">
    <property type="entry name" value="Ig-like_fold"/>
</dbReference>
<dbReference type="AlphaFoldDB" id="A0A0D2M7H3"/>
<dbReference type="EMBL" id="KK106668">
    <property type="protein sequence ID" value="KIY91445.1"/>
    <property type="molecule type" value="Genomic_DNA"/>
</dbReference>
<keyword evidence="1" id="KW-1133">Transmembrane helix</keyword>
<evidence type="ECO:0000313" key="3">
    <source>
        <dbReference type="Proteomes" id="UP000054498"/>
    </source>
</evidence>
<dbReference type="KEGG" id="mng:MNEG_16519"/>
<proteinExistence type="predicted"/>
<sequence>VNDSPAPSGQALVGAGTAAGARDRLQWAPGGRRRVLARGGLERRLLANASAPAAPPPQQQQQLGRAYVQGTNQPVVLSAWLRSAQPTSVTLEDLPSGNYSLQARGIDAAGNVGPPSEPWRFVVDATLPLPEEIEAQRKRVLALGLGIGLGVGGLLLLAALLAGAFYWRRAAVARRVERERRAR</sequence>
<accession>A0A0D2M7H3</accession>
<evidence type="ECO:0000256" key="1">
    <source>
        <dbReference type="SAM" id="Phobius"/>
    </source>
</evidence>